<accession>A0ABY8VH31</accession>
<protein>
    <submittedName>
        <fullName evidence="6">Copper resistance protein CopC</fullName>
    </submittedName>
</protein>
<gene>
    <name evidence="6" type="ORF">QP027_06200</name>
</gene>
<sequence>MRSILRLSTAIASASLMIAMSAPFAGAHDSVIGGNPANGDELQEFPDVIALEFSGYVKEDFNTFAVSDADTDEVLFSGTPTVDQRWVSIAVPKDVEPGPGNYRIGFQITSSDGHSTRGMTNFKVAGEDESSGSDDAVVITAAEEDSASVNPWIWIAVGLLVAALAVGGILIASKGRK</sequence>
<reference evidence="6 7" key="1">
    <citation type="submission" date="2023-05" db="EMBL/GenBank/DDBJ databases">
        <title>Corynebacterium suedekumii sp. nov. and Corynebacterium breve sp. nov. isolated from raw cow's milk.</title>
        <authorList>
            <person name="Baer M.K."/>
            <person name="Mehl L."/>
            <person name="Hellmuth R."/>
            <person name="Marke G."/>
            <person name="Lipski A."/>
        </authorList>
    </citation>
    <scope>NUCLEOTIDE SEQUENCE [LARGE SCALE GENOMIC DNA]</scope>
    <source>
        <strain evidence="6 7">R4</strain>
    </source>
</reference>
<dbReference type="InterPro" id="IPR014755">
    <property type="entry name" value="Cu-Rt/internalin_Ig-like"/>
</dbReference>
<evidence type="ECO:0000313" key="6">
    <source>
        <dbReference type="EMBL" id="WIM68964.1"/>
    </source>
</evidence>
<feature type="chain" id="PRO_5045347851" evidence="4">
    <location>
        <begin position="28"/>
        <end position="177"/>
    </location>
</feature>
<dbReference type="InterPro" id="IPR007348">
    <property type="entry name" value="CopC_dom"/>
</dbReference>
<dbReference type="Proteomes" id="UP001225598">
    <property type="component" value="Chromosome"/>
</dbReference>
<evidence type="ECO:0000256" key="1">
    <source>
        <dbReference type="ARBA" id="ARBA00022729"/>
    </source>
</evidence>
<evidence type="ECO:0000256" key="3">
    <source>
        <dbReference type="SAM" id="Phobius"/>
    </source>
</evidence>
<organism evidence="6 7">
    <name type="scientific">Corynebacterium breve</name>
    <dbReference type="NCBI Taxonomy" id="3049799"/>
    <lineage>
        <taxon>Bacteria</taxon>
        <taxon>Bacillati</taxon>
        <taxon>Actinomycetota</taxon>
        <taxon>Actinomycetes</taxon>
        <taxon>Mycobacteriales</taxon>
        <taxon>Corynebacteriaceae</taxon>
        <taxon>Corynebacterium</taxon>
    </lineage>
</organism>
<feature type="signal peptide" evidence="4">
    <location>
        <begin position="1"/>
        <end position="27"/>
    </location>
</feature>
<feature type="domain" description="CopC" evidence="5">
    <location>
        <begin position="28"/>
        <end position="124"/>
    </location>
</feature>
<keyword evidence="1 4" id="KW-0732">Signal</keyword>
<evidence type="ECO:0000259" key="5">
    <source>
        <dbReference type="Pfam" id="PF04234"/>
    </source>
</evidence>
<evidence type="ECO:0000256" key="2">
    <source>
        <dbReference type="ARBA" id="ARBA00023008"/>
    </source>
</evidence>
<name>A0ABY8VH31_9CORY</name>
<keyword evidence="3" id="KW-1133">Transmembrane helix</keyword>
<keyword evidence="3" id="KW-0472">Membrane</keyword>
<feature type="transmembrane region" description="Helical" evidence="3">
    <location>
        <begin position="152"/>
        <end position="172"/>
    </location>
</feature>
<dbReference type="EMBL" id="CP126969">
    <property type="protein sequence ID" value="WIM68964.1"/>
    <property type="molecule type" value="Genomic_DNA"/>
</dbReference>
<evidence type="ECO:0000256" key="4">
    <source>
        <dbReference type="SAM" id="SignalP"/>
    </source>
</evidence>
<keyword evidence="7" id="KW-1185">Reference proteome</keyword>
<dbReference type="InterPro" id="IPR014756">
    <property type="entry name" value="Ig_E-set"/>
</dbReference>
<keyword evidence="3" id="KW-0812">Transmembrane</keyword>
<dbReference type="RefSeq" id="WP_284826860.1">
    <property type="nucleotide sequence ID" value="NZ_CP126969.1"/>
</dbReference>
<dbReference type="Pfam" id="PF04234">
    <property type="entry name" value="CopC"/>
    <property type="match status" value="1"/>
</dbReference>
<dbReference type="SUPFAM" id="SSF81296">
    <property type="entry name" value="E set domains"/>
    <property type="match status" value="1"/>
</dbReference>
<proteinExistence type="predicted"/>
<evidence type="ECO:0000313" key="7">
    <source>
        <dbReference type="Proteomes" id="UP001225598"/>
    </source>
</evidence>
<keyword evidence="2" id="KW-0186">Copper</keyword>
<dbReference type="Gene3D" id="2.60.40.1220">
    <property type="match status" value="1"/>
</dbReference>